<organism evidence="1 2">
    <name type="scientific">Aristolochia fimbriata</name>
    <name type="common">White veined hardy Dutchman's pipe vine</name>
    <dbReference type="NCBI Taxonomy" id="158543"/>
    <lineage>
        <taxon>Eukaryota</taxon>
        <taxon>Viridiplantae</taxon>
        <taxon>Streptophyta</taxon>
        <taxon>Embryophyta</taxon>
        <taxon>Tracheophyta</taxon>
        <taxon>Spermatophyta</taxon>
        <taxon>Magnoliopsida</taxon>
        <taxon>Magnoliidae</taxon>
        <taxon>Piperales</taxon>
        <taxon>Aristolochiaceae</taxon>
        <taxon>Aristolochia</taxon>
    </lineage>
</organism>
<sequence>MREGSLVEEFSLLQRGMQQIRASTNKGVARTVFSRAVERRLIRASIEAGTVQLSRRSVKMKNRPRLRERRTEKIGASIEAGTVFNLARGKQDRGARESGECQKRERLRCRGIESDKNG</sequence>
<evidence type="ECO:0000313" key="1">
    <source>
        <dbReference type="EMBL" id="KAG9439112.1"/>
    </source>
</evidence>
<keyword evidence="2" id="KW-1185">Reference proteome</keyword>
<dbReference type="Proteomes" id="UP000825729">
    <property type="component" value="Unassembled WGS sequence"/>
</dbReference>
<accession>A0AAV7DUE5</accession>
<reference evidence="1 2" key="1">
    <citation type="submission" date="2021-07" db="EMBL/GenBank/DDBJ databases">
        <title>The Aristolochia fimbriata genome: insights into angiosperm evolution, floral development and chemical biosynthesis.</title>
        <authorList>
            <person name="Jiao Y."/>
        </authorList>
    </citation>
    <scope>NUCLEOTIDE SEQUENCE [LARGE SCALE GENOMIC DNA]</scope>
    <source>
        <strain evidence="1">IBCAS-2021</strain>
        <tissue evidence="1">Leaf</tissue>
    </source>
</reference>
<proteinExistence type="predicted"/>
<evidence type="ECO:0000313" key="2">
    <source>
        <dbReference type="Proteomes" id="UP000825729"/>
    </source>
</evidence>
<name>A0AAV7DUE5_ARIFI</name>
<dbReference type="EMBL" id="JAINDJ010000008">
    <property type="protein sequence ID" value="KAG9439112.1"/>
    <property type="molecule type" value="Genomic_DNA"/>
</dbReference>
<gene>
    <name evidence="1" type="ORF">H6P81_019277</name>
</gene>
<protein>
    <submittedName>
        <fullName evidence="1">Uncharacterized protein</fullName>
    </submittedName>
</protein>
<dbReference type="AlphaFoldDB" id="A0AAV7DUE5"/>
<comment type="caution">
    <text evidence="1">The sequence shown here is derived from an EMBL/GenBank/DDBJ whole genome shotgun (WGS) entry which is preliminary data.</text>
</comment>